<gene>
    <name evidence="2" type="ORF">COX03_01300</name>
</gene>
<evidence type="ECO:0000313" key="3">
    <source>
        <dbReference type="Proteomes" id="UP000229847"/>
    </source>
</evidence>
<comment type="caution">
    <text evidence="2">The sequence shown here is derived from an EMBL/GenBank/DDBJ whole genome shotgun (WGS) entry which is preliminary data.</text>
</comment>
<sequence>MILRKRFKKRLAAAWLFLFLATNFVAPCLVSAQEEAIQSASEVVVPTTTPLPEVTPTIVPEAPISTSAAELNSVPSSNLIATLIPTPADVVAKGDFDNKGNKPKMAKINFRSDESVQLALGDYKDKQPSISIFRGGEQVENLETKIEDGNLKITPQRNFKPGKYTIKVQENETKDIVMEQNFTWGVLAINTNKSIFLSGEKAYLQMAALDDSGHTLCKSSLKLEIRSAKSETTILTTQDGTIKNSETCGADNVTDNPDYFAYYDISGIGSYKLKLTNLDNGYEIEDSFEVKENVPFEIERVGATRINPFKANYTMSFKIKANRDFVGEIQETIPSSFKILNNPNNSTMEQSDNGTMITWQVDWKSGDTYELSYEYDAPDISPQFYLLGPLTIKQLNNETIFSESRQWQIAADSAETDSIMVYDTQTIVSTPKYRRWTGSWGSEASANDVNGVIKHQVLKFSLTRDEAILATLTSTGELQAQVWNGSSWGVGTSAGDARTVQLERIFFDSSRQT</sequence>
<evidence type="ECO:0000313" key="2">
    <source>
        <dbReference type="EMBL" id="PIP57767.1"/>
    </source>
</evidence>
<name>A0A2H0BJC5_9BACT</name>
<feature type="signal peptide" evidence="1">
    <location>
        <begin position="1"/>
        <end position="32"/>
    </location>
</feature>
<organism evidence="2 3">
    <name type="scientific">Candidatus Woesebacteria bacterium CG22_combo_CG10-13_8_21_14_all_39_10</name>
    <dbReference type="NCBI Taxonomy" id="1975059"/>
    <lineage>
        <taxon>Bacteria</taxon>
        <taxon>Candidatus Woeseibacteriota</taxon>
    </lineage>
</organism>
<protein>
    <submittedName>
        <fullName evidence="2">Uncharacterized protein</fullName>
    </submittedName>
</protein>
<proteinExistence type="predicted"/>
<keyword evidence="1" id="KW-0732">Signal</keyword>
<dbReference type="AlphaFoldDB" id="A0A2H0BJC5"/>
<feature type="chain" id="PRO_5013695070" evidence="1">
    <location>
        <begin position="33"/>
        <end position="513"/>
    </location>
</feature>
<reference evidence="2 3" key="1">
    <citation type="submission" date="2017-09" db="EMBL/GenBank/DDBJ databases">
        <title>Depth-based differentiation of microbial function through sediment-hosted aquifers and enrichment of novel symbionts in the deep terrestrial subsurface.</title>
        <authorList>
            <person name="Probst A.J."/>
            <person name="Ladd B."/>
            <person name="Jarett J.K."/>
            <person name="Geller-Mcgrath D.E."/>
            <person name="Sieber C.M."/>
            <person name="Emerson J.B."/>
            <person name="Anantharaman K."/>
            <person name="Thomas B.C."/>
            <person name="Malmstrom R."/>
            <person name="Stieglmeier M."/>
            <person name="Klingl A."/>
            <person name="Woyke T."/>
            <person name="Ryan C.M."/>
            <person name="Banfield J.F."/>
        </authorList>
    </citation>
    <scope>NUCLEOTIDE SEQUENCE [LARGE SCALE GENOMIC DNA]</scope>
    <source>
        <strain evidence="2">CG22_combo_CG10-13_8_21_14_all_39_10</strain>
    </source>
</reference>
<dbReference type="EMBL" id="PCSW01000039">
    <property type="protein sequence ID" value="PIP57767.1"/>
    <property type="molecule type" value="Genomic_DNA"/>
</dbReference>
<evidence type="ECO:0000256" key="1">
    <source>
        <dbReference type="SAM" id="SignalP"/>
    </source>
</evidence>
<accession>A0A2H0BJC5</accession>
<dbReference type="Proteomes" id="UP000229847">
    <property type="component" value="Unassembled WGS sequence"/>
</dbReference>